<comment type="caution">
    <text evidence="2">The sequence shown here is derived from an EMBL/GenBank/DDBJ whole genome shotgun (WGS) entry which is preliminary data.</text>
</comment>
<gene>
    <name evidence="2" type="ORF">DY000_02057630</name>
</gene>
<feature type="region of interest" description="Disordered" evidence="1">
    <location>
        <begin position="1"/>
        <end position="25"/>
    </location>
</feature>
<evidence type="ECO:0000256" key="1">
    <source>
        <dbReference type="SAM" id="MobiDB-lite"/>
    </source>
</evidence>
<sequence>MRNIFDKRPNNGVSTKRQRSVPNAPVGEKIPNGKFYVVVAHGFQSADVTYVAATDGRNVAAAVANEFFILPLQGADLDKPSIMTLKS</sequence>
<organism evidence="2 3">
    <name type="scientific">Brassica cretica</name>
    <name type="common">Mustard</name>
    <dbReference type="NCBI Taxonomy" id="69181"/>
    <lineage>
        <taxon>Eukaryota</taxon>
        <taxon>Viridiplantae</taxon>
        <taxon>Streptophyta</taxon>
        <taxon>Embryophyta</taxon>
        <taxon>Tracheophyta</taxon>
        <taxon>Spermatophyta</taxon>
        <taxon>Magnoliopsida</taxon>
        <taxon>eudicotyledons</taxon>
        <taxon>Gunneridae</taxon>
        <taxon>Pentapetalae</taxon>
        <taxon>rosids</taxon>
        <taxon>malvids</taxon>
        <taxon>Brassicales</taxon>
        <taxon>Brassicaceae</taxon>
        <taxon>Brassiceae</taxon>
        <taxon>Brassica</taxon>
    </lineage>
</organism>
<keyword evidence="3" id="KW-1185">Reference proteome</keyword>
<proteinExistence type="predicted"/>
<evidence type="ECO:0000313" key="2">
    <source>
        <dbReference type="EMBL" id="KAF3495488.1"/>
    </source>
</evidence>
<evidence type="ECO:0000313" key="3">
    <source>
        <dbReference type="Proteomes" id="UP000266723"/>
    </source>
</evidence>
<protein>
    <submittedName>
        <fullName evidence="2">Uncharacterized protein</fullName>
    </submittedName>
</protein>
<dbReference type="EMBL" id="QGKV02002055">
    <property type="protein sequence ID" value="KAF3495488.1"/>
    <property type="molecule type" value="Genomic_DNA"/>
</dbReference>
<accession>A0ABQ7ACP1</accession>
<name>A0ABQ7ACP1_BRACR</name>
<dbReference type="Proteomes" id="UP000266723">
    <property type="component" value="Unassembled WGS sequence"/>
</dbReference>
<reference evidence="2 3" key="1">
    <citation type="journal article" date="2020" name="BMC Genomics">
        <title>Intraspecific diversification of the crop wild relative Brassica cretica Lam. using demographic model selection.</title>
        <authorList>
            <person name="Kioukis A."/>
            <person name="Michalopoulou V.A."/>
            <person name="Briers L."/>
            <person name="Pirintsos S."/>
            <person name="Studholme D.J."/>
            <person name="Pavlidis P."/>
            <person name="Sarris P.F."/>
        </authorList>
    </citation>
    <scope>NUCLEOTIDE SEQUENCE [LARGE SCALE GENOMIC DNA]</scope>
    <source>
        <strain evidence="3">cv. PFS-1207/04</strain>
    </source>
</reference>